<dbReference type="Proteomes" id="UP001138540">
    <property type="component" value="Unassembled WGS sequence"/>
</dbReference>
<keyword evidence="2" id="KW-1185">Reference proteome</keyword>
<evidence type="ECO:0000313" key="2">
    <source>
        <dbReference type="Proteomes" id="UP001138540"/>
    </source>
</evidence>
<dbReference type="RefSeq" id="WP_041391798.1">
    <property type="nucleotide sequence ID" value="NZ_JACHKA010000001.1"/>
</dbReference>
<name>A0ABR6NH67_9SPHN</name>
<accession>A0ABR6NH67</accession>
<organism evidence="1 2">
    <name type="scientific">Sphingobium lignivorans</name>
    <dbReference type="NCBI Taxonomy" id="2735886"/>
    <lineage>
        <taxon>Bacteria</taxon>
        <taxon>Pseudomonadati</taxon>
        <taxon>Pseudomonadota</taxon>
        <taxon>Alphaproteobacteria</taxon>
        <taxon>Sphingomonadales</taxon>
        <taxon>Sphingomonadaceae</taxon>
        <taxon>Sphingobium</taxon>
    </lineage>
</organism>
<reference evidence="1 2" key="1">
    <citation type="submission" date="2020-08" db="EMBL/GenBank/DDBJ databases">
        <title>Exploring microbial biodiversity for novel pathways involved in the catabolism of aromatic compounds derived from lignin.</title>
        <authorList>
            <person name="Elkins J."/>
        </authorList>
    </citation>
    <scope>NUCLEOTIDE SEQUENCE [LARGE SCALE GENOMIC DNA]</scope>
    <source>
        <strain evidence="1 2">B1D3A</strain>
    </source>
</reference>
<dbReference type="EMBL" id="JACHKA010000001">
    <property type="protein sequence ID" value="MBB5985524.1"/>
    <property type="molecule type" value="Genomic_DNA"/>
</dbReference>
<proteinExistence type="predicted"/>
<sequence length="82" mass="8545">MILLSALLASLTGLVAGERPVERAQVEQSAVAAVAGVAAIAASSASRPVDVAPVTWTDAPRAQVVRPLAMNTRLAIRQSWLR</sequence>
<protein>
    <submittedName>
        <fullName evidence="1">Nucleic acid-binding Zn ribbon protein</fullName>
    </submittedName>
</protein>
<gene>
    <name evidence="1" type="ORF">HNP60_001498</name>
</gene>
<evidence type="ECO:0000313" key="1">
    <source>
        <dbReference type="EMBL" id="MBB5985524.1"/>
    </source>
</evidence>
<comment type="caution">
    <text evidence="1">The sequence shown here is derived from an EMBL/GenBank/DDBJ whole genome shotgun (WGS) entry which is preliminary data.</text>
</comment>